<evidence type="ECO:0000256" key="4">
    <source>
        <dbReference type="ARBA" id="ARBA00022989"/>
    </source>
</evidence>
<reference evidence="9 10" key="1">
    <citation type="submission" date="2017-10" db="EMBL/GenBank/DDBJ databases">
        <title>Development of genomic resources for the powdery mildew, Erysiphe pulchra.</title>
        <authorList>
            <person name="Wadl P.A."/>
            <person name="Mack B.M."/>
            <person name="Moore G."/>
            <person name="Beltz S.B."/>
        </authorList>
    </citation>
    <scope>NUCLEOTIDE SEQUENCE [LARGE SCALE GENOMIC DNA]</scope>
    <source>
        <strain evidence="9">Cflorida</strain>
    </source>
</reference>
<evidence type="ECO:0000259" key="8">
    <source>
        <dbReference type="Pfam" id="PF02096"/>
    </source>
</evidence>
<gene>
    <name evidence="9" type="ORF">EPUL_004387</name>
</gene>
<dbReference type="GO" id="GO:0033617">
    <property type="term" value="P:mitochondrial respiratory chain complex IV assembly"/>
    <property type="evidence" value="ECO:0007669"/>
    <property type="project" value="TreeGrafter"/>
</dbReference>
<feature type="domain" description="Membrane insertase YidC/Oxa/ALB C-terminal" evidence="8">
    <location>
        <begin position="79"/>
        <end position="304"/>
    </location>
</feature>
<evidence type="ECO:0000256" key="6">
    <source>
        <dbReference type="RuleBase" id="RU003945"/>
    </source>
</evidence>
<evidence type="ECO:0000256" key="7">
    <source>
        <dbReference type="SAM" id="Phobius"/>
    </source>
</evidence>
<dbReference type="Proteomes" id="UP000237438">
    <property type="component" value="Unassembled WGS sequence"/>
</dbReference>
<keyword evidence="3 6" id="KW-0812">Transmembrane</keyword>
<evidence type="ECO:0000313" key="9">
    <source>
        <dbReference type="EMBL" id="POS86026.1"/>
    </source>
</evidence>
<dbReference type="GO" id="GO:0005743">
    <property type="term" value="C:mitochondrial inner membrane"/>
    <property type="evidence" value="ECO:0007669"/>
    <property type="project" value="TreeGrafter"/>
</dbReference>
<name>A0A2S4PVH1_9PEZI</name>
<feature type="transmembrane region" description="Helical" evidence="7">
    <location>
        <begin position="270"/>
        <end position="291"/>
    </location>
</feature>
<evidence type="ECO:0000256" key="5">
    <source>
        <dbReference type="ARBA" id="ARBA00023136"/>
    </source>
</evidence>
<feature type="transmembrane region" description="Helical" evidence="7">
    <location>
        <begin position="165"/>
        <end position="182"/>
    </location>
</feature>
<proteinExistence type="inferred from homology"/>
<evidence type="ECO:0000256" key="1">
    <source>
        <dbReference type="ARBA" id="ARBA00004141"/>
    </source>
</evidence>
<dbReference type="PANTHER" id="PTHR12428">
    <property type="entry name" value="OXA1"/>
    <property type="match status" value="1"/>
</dbReference>
<dbReference type="AlphaFoldDB" id="A0A2S4PVH1"/>
<dbReference type="Pfam" id="PF02096">
    <property type="entry name" value="60KD_IMP"/>
    <property type="match status" value="1"/>
</dbReference>
<evidence type="ECO:0000256" key="2">
    <source>
        <dbReference type="ARBA" id="ARBA00009877"/>
    </source>
</evidence>
<keyword evidence="5 7" id="KW-0472">Membrane</keyword>
<comment type="similarity">
    <text evidence="2 6">Belongs to the OXA1/ALB3/YidC family.</text>
</comment>
<protein>
    <recommendedName>
        <fullName evidence="8">Membrane insertase YidC/Oxa/ALB C-terminal domain-containing protein</fullName>
    </recommendedName>
</protein>
<evidence type="ECO:0000256" key="3">
    <source>
        <dbReference type="ARBA" id="ARBA00022692"/>
    </source>
</evidence>
<dbReference type="PANTHER" id="PTHR12428:SF65">
    <property type="entry name" value="CYTOCHROME C OXIDASE ASSEMBLY PROTEIN COX18, MITOCHONDRIAL"/>
    <property type="match status" value="1"/>
</dbReference>
<dbReference type="GO" id="GO:0032977">
    <property type="term" value="F:membrane insertase activity"/>
    <property type="evidence" value="ECO:0007669"/>
    <property type="project" value="InterPro"/>
</dbReference>
<dbReference type="InterPro" id="IPR001708">
    <property type="entry name" value="YidC/ALB3/OXA1/COX18"/>
</dbReference>
<accession>A0A2S4PVH1</accession>
<feature type="transmembrane region" description="Helical" evidence="7">
    <location>
        <begin position="233"/>
        <end position="249"/>
    </location>
</feature>
<keyword evidence="10" id="KW-1185">Reference proteome</keyword>
<comment type="subcellular location">
    <subcellularLocation>
        <location evidence="1 6">Membrane</location>
        <topology evidence="1 6">Multi-pass membrane protein</topology>
    </subcellularLocation>
</comment>
<dbReference type="InterPro" id="IPR028055">
    <property type="entry name" value="YidC/Oxa/ALB_C"/>
</dbReference>
<comment type="caution">
    <text evidence="9">The sequence shown here is derived from an EMBL/GenBank/DDBJ whole genome shotgun (WGS) entry which is preliminary data.</text>
</comment>
<sequence length="341" mass="39406">MYLCIQRSQRTFSRSSLQSNSKIQKLIFHSVHPTFVRKVIAPSHFRGFHHGVSRPIYYEALQETHDLFQSIHSISGTPWSITIPLIALFVRMTVSLPLAIIQQRASCQQVKLLPILLAWKHNFRKETLHESGEKGPKACEKILNLKMRRKRSELFRRYNCGRWKLFLGFFQIPVFLGVLDVLRRMTNTQLTSFTQIFSVENISNSQRIMLLEPNLAYEGMLWFPNLMLADPQLALPFILSGIFLLNIFASGKSHLTLSRSQIVIRRGMGVAALCIGPLFLQVPSALLLYWISNSLLNWIQSWLVSWLIPIPKPIQPLVPKRPWKIAGFEEKELQFEKKTTL</sequence>
<keyword evidence="4 7" id="KW-1133">Transmembrane helix</keyword>
<dbReference type="OrthoDB" id="2148490at2759"/>
<evidence type="ECO:0000313" key="10">
    <source>
        <dbReference type="Proteomes" id="UP000237438"/>
    </source>
</evidence>
<dbReference type="STRING" id="225359.A0A2S4PVH1"/>
<dbReference type="EMBL" id="PEDP01000428">
    <property type="protein sequence ID" value="POS86026.1"/>
    <property type="molecule type" value="Genomic_DNA"/>
</dbReference>
<dbReference type="GO" id="GO:0032979">
    <property type="term" value="P:protein insertion into mitochondrial inner membrane from matrix"/>
    <property type="evidence" value="ECO:0007669"/>
    <property type="project" value="TreeGrafter"/>
</dbReference>
<organism evidence="9 10">
    <name type="scientific">Erysiphe pulchra</name>
    <dbReference type="NCBI Taxonomy" id="225359"/>
    <lineage>
        <taxon>Eukaryota</taxon>
        <taxon>Fungi</taxon>
        <taxon>Dikarya</taxon>
        <taxon>Ascomycota</taxon>
        <taxon>Pezizomycotina</taxon>
        <taxon>Leotiomycetes</taxon>
        <taxon>Erysiphales</taxon>
        <taxon>Erysiphaceae</taxon>
        <taxon>Erysiphe</taxon>
    </lineage>
</organism>